<reference evidence="4 5" key="1">
    <citation type="submission" date="2023-10" db="EMBL/GenBank/DDBJ databases">
        <title>Characteristics and mechanism of a salt-tolerant marine origin heterotrophic nitrifying- aerobic denitrifying bacteria Marinobacter xestospongiae HN1.</title>
        <authorList>
            <person name="Qi R."/>
        </authorList>
    </citation>
    <scope>NUCLEOTIDE SEQUENCE [LARGE SCALE GENOMIC DNA]</scope>
    <source>
        <strain evidence="4 5">HN1</strain>
    </source>
</reference>
<sequence>MKIGNLTCISLFTAALAASPLTWAAHHGDDHSDGGMSAMEESAMEDKGAMGSESMTGDGMAMEAPKFDRLDANGDGQLSADELNVYGSTAAGSNADSAVDLDMYDANGDGSLSREEYQRGTMPAQDPMDNMQQ</sequence>
<evidence type="ECO:0000259" key="3">
    <source>
        <dbReference type="PROSITE" id="PS50222"/>
    </source>
</evidence>
<dbReference type="InterPro" id="IPR018247">
    <property type="entry name" value="EF_Hand_1_Ca_BS"/>
</dbReference>
<dbReference type="EMBL" id="JAWIIJ010000002">
    <property type="protein sequence ID" value="MDV2077846.1"/>
    <property type="molecule type" value="Genomic_DNA"/>
</dbReference>
<name>A0ABU3VU98_9GAMM</name>
<gene>
    <name evidence="4" type="ORF">RYS15_04095</name>
</gene>
<evidence type="ECO:0000256" key="1">
    <source>
        <dbReference type="SAM" id="MobiDB-lite"/>
    </source>
</evidence>
<evidence type="ECO:0000256" key="2">
    <source>
        <dbReference type="SAM" id="SignalP"/>
    </source>
</evidence>
<dbReference type="Pfam" id="PF13202">
    <property type="entry name" value="EF-hand_5"/>
    <property type="match status" value="2"/>
</dbReference>
<keyword evidence="5" id="KW-1185">Reference proteome</keyword>
<evidence type="ECO:0000313" key="4">
    <source>
        <dbReference type="EMBL" id="MDV2077846.1"/>
    </source>
</evidence>
<feature type="compositionally biased region" description="Polar residues" evidence="1">
    <location>
        <begin position="86"/>
        <end position="96"/>
    </location>
</feature>
<feature type="domain" description="EF-hand" evidence="3">
    <location>
        <begin position="102"/>
        <end position="127"/>
    </location>
</feature>
<dbReference type="PROSITE" id="PS00018">
    <property type="entry name" value="EF_HAND_1"/>
    <property type="match status" value="2"/>
</dbReference>
<dbReference type="Proteomes" id="UP001269819">
    <property type="component" value="Unassembled WGS sequence"/>
</dbReference>
<comment type="caution">
    <text evidence="4">The sequence shown here is derived from an EMBL/GenBank/DDBJ whole genome shotgun (WGS) entry which is preliminary data.</text>
</comment>
<accession>A0ABU3VU98</accession>
<dbReference type="Gene3D" id="1.10.238.10">
    <property type="entry name" value="EF-hand"/>
    <property type="match status" value="1"/>
</dbReference>
<feature type="region of interest" description="Disordered" evidence="1">
    <location>
        <begin position="28"/>
        <end position="133"/>
    </location>
</feature>
<proteinExistence type="predicted"/>
<feature type="signal peptide" evidence="2">
    <location>
        <begin position="1"/>
        <end position="24"/>
    </location>
</feature>
<dbReference type="SUPFAM" id="SSF47473">
    <property type="entry name" value="EF-hand"/>
    <property type="match status" value="1"/>
</dbReference>
<feature type="domain" description="EF-hand" evidence="3">
    <location>
        <begin position="67"/>
        <end position="93"/>
    </location>
</feature>
<dbReference type="PROSITE" id="PS50222">
    <property type="entry name" value="EF_HAND_2"/>
    <property type="match status" value="2"/>
</dbReference>
<protein>
    <recommendedName>
        <fullName evidence="3">EF-hand domain-containing protein</fullName>
    </recommendedName>
</protein>
<keyword evidence="2" id="KW-0732">Signal</keyword>
<dbReference type="InterPro" id="IPR002048">
    <property type="entry name" value="EF_hand_dom"/>
</dbReference>
<evidence type="ECO:0000313" key="5">
    <source>
        <dbReference type="Proteomes" id="UP001269819"/>
    </source>
</evidence>
<dbReference type="RefSeq" id="WP_316972718.1">
    <property type="nucleotide sequence ID" value="NZ_JAWIIJ010000002.1"/>
</dbReference>
<organism evidence="4 5">
    <name type="scientific">Marinobacter xestospongiae</name>
    <dbReference type="NCBI Taxonomy" id="994319"/>
    <lineage>
        <taxon>Bacteria</taxon>
        <taxon>Pseudomonadati</taxon>
        <taxon>Pseudomonadota</taxon>
        <taxon>Gammaproteobacteria</taxon>
        <taxon>Pseudomonadales</taxon>
        <taxon>Marinobacteraceae</taxon>
        <taxon>Marinobacter</taxon>
    </lineage>
</organism>
<feature type="chain" id="PRO_5045332741" description="EF-hand domain-containing protein" evidence="2">
    <location>
        <begin position="25"/>
        <end position="133"/>
    </location>
</feature>
<dbReference type="InterPro" id="IPR011992">
    <property type="entry name" value="EF-hand-dom_pair"/>
</dbReference>